<dbReference type="Pfam" id="PF12937">
    <property type="entry name" value="F-box-like"/>
    <property type="match status" value="1"/>
</dbReference>
<dbReference type="NCBIfam" id="TIGR02097">
    <property type="entry name" value="yccV"/>
    <property type="match status" value="1"/>
</dbReference>
<name>H0ENB3_GLAL7</name>
<dbReference type="SMART" id="SM00256">
    <property type="entry name" value="FBOX"/>
    <property type="match status" value="1"/>
</dbReference>
<dbReference type="PANTHER" id="PTHR48439:SF1">
    <property type="entry name" value="HEMIMETHYLATED DNA-BINDING DOMAIN-CONTAINING PROTEIN"/>
    <property type="match status" value="1"/>
</dbReference>
<dbReference type="EMBL" id="AGUE01000101">
    <property type="protein sequence ID" value="EHL00034.1"/>
    <property type="molecule type" value="Genomic_DNA"/>
</dbReference>
<protein>
    <submittedName>
        <fullName evidence="3">Putative F-box only protein 21</fullName>
    </submittedName>
</protein>
<evidence type="ECO:0000313" key="4">
    <source>
        <dbReference type="Proteomes" id="UP000005446"/>
    </source>
</evidence>
<comment type="caution">
    <text evidence="3">The sequence shown here is derived from an EMBL/GenBank/DDBJ whole genome shotgun (WGS) entry which is preliminary data.</text>
</comment>
<dbReference type="SMART" id="SM00992">
    <property type="entry name" value="YccV-like"/>
    <property type="match status" value="1"/>
</dbReference>
<dbReference type="SUPFAM" id="SSF81383">
    <property type="entry name" value="F-box domain"/>
    <property type="match status" value="1"/>
</dbReference>
<dbReference type="PROSITE" id="PS50181">
    <property type="entry name" value="FBOX"/>
    <property type="match status" value="1"/>
</dbReference>
<proteinExistence type="predicted"/>
<dbReference type="SUPFAM" id="SSF141255">
    <property type="entry name" value="YccV-like"/>
    <property type="match status" value="1"/>
</dbReference>
<dbReference type="InParanoid" id="H0ENB3"/>
<dbReference type="PROSITE" id="PS51382">
    <property type="entry name" value="SPX"/>
    <property type="match status" value="1"/>
</dbReference>
<dbReference type="InterPro" id="IPR001810">
    <property type="entry name" value="F-box_dom"/>
</dbReference>
<dbReference type="OrthoDB" id="28868at2759"/>
<dbReference type="InterPro" id="IPR036047">
    <property type="entry name" value="F-box-like_dom_sf"/>
</dbReference>
<accession>H0ENB3</accession>
<dbReference type="HOGENOM" id="CLU_434148_0_0_1"/>
<sequence>MKFAHEFQAALIREGFPPHWVNSAVPYGQLKKIIKKVTIELRDLGLDSSTLSQLVSEADPNSPSEIGENGVAFQYDFDGDKTLFQPKLTLLLRDGLAVDATLSPDTREFLQKLVSQQRPEHLNSANEERLIPVMTNEWRELFEIYLQAMVFFSTHEKDRGTRDSSTAAKQLQWFQAEVVKRNIVESFKLPANNIDPELERYLEKYFPKEAREKRIAVETERGKELFGTTDKCNATEQDRVQFEVTLPNGSPGSATRGWPYDLPNYRDNFLIHDRLPMIALVDDEFITNMARHHDSPSLDDLPDEVLQHILDFVPAEDALRKTSLISKRLHILSSQQLLWRNHCEYDFTYWDARHGMPDKLDADIGEVDWKALYKYRRKIEQDVGDVLDSILKSQTGRIEKYKNISVHGYDAKDALLRHCSADEDQEDALARRRTNTPGLVVRTSRNILASIQEFRAQPIVPLILEKYERLYPMDCHLLEKYICPLYPDVNDVGHLDLQETLRVVRAADSTPKQRRPRDSQASRESVRYKVGQVFRHRRYAYMAVIIGWDVECGMNPHWIASNGVDNLSRGRNQSFYHVLVEDTSIRYVAEENIEILETDEVDSLKSLAGRYFKRWDKEKKKNVQNEQDYV</sequence>
<dbReference type="Pfam" id="PF03105">
    <property type="entry name" value="SPX"/>
    <property type="match status" value="1"/>
</dbReference>
<dbReference type="InterPro" id="IPR004331">
    <property type="entry name" value="SPX_dom"/>
</dbReference>
<dbReference type="AlphaFoldDB" id="H0ENB3"/>
<dbReference type="Gene3D" id="2.30.30.390">
    <property type="entry name" value="Hemimethylated DNA-binding domain"/>
    <property type="match status" value="1"/>
</dbReference>
<dbReference type="Pfam" id="PF08755">
    <property type="entry name" value="YccV-like"/>
    <property type="match status" value="1"/>
</dbReference>
<dbReference type="GO" id="GO:0003677">
    <property type="term" value="F:DNA binding"/>
    <property type="evidence" value="ECO:0007669"/>
    <property type="project" value="InterPro"/>
</dbReference>
<dbReference type="InterPro" id="IPR053189">
    <property type="entry name" value="Clp_protease_adapter_ClpF"/>
</dbReference>
<dbReference type="InterPro" id="IPR036623">
    <property type="entry name" value="Hemimethylated_DNA-bd_sf"/>
</dbReference>
<reference evidence="3 4" key="1">
    <citation type="journal article" date="2012" name="Eukaryot. Cell">
        <title>Genome sequence of the fungus Glarea lozoyensis: the first genome sequence of a species from the Helotiaceae family.</title>
        <authorList>
            <person name="Youssar L."/>
            <person name="Gruening B.A."/>
            <person name="Erxleben A."/>
            <person name="Guenther S."/>
            <person name="Huettel W."/>
        </authorList>
    </citation>
    <scope>NUCLEOTIDE SEQUENCE [LARGE SCALE GENOMIC DNA]</scope>
    <source>
        <strain evidence="4">ATCC 74030 / MF5533</strain>
    </source>
</reference>
<dbReference type="InterPro" id="IPR011722">
    <property type="entry name" value="Hemimethylated_DNA-bd_dom"/>
</dbReference>
<dbReference type="Gene3D" id="1.20.1280.50">
    <property type="match status" value="1"/>
</dbReference>
<organism evidence="3 4">
    <name type="scientific">Glarea lozoyensis (strain ATCC 74030 / MF5533)</name>
    <dbReference type="NCBI Taxonomy" id="1104152"/>
    <lineage>
        <taxon>Eukaryota</taxon>
        <taxon>Fungi</taxon>
        <taxon>Dikarya</taxon>
        <taxon>Ascomycota</taxon>
        <taxon>Pezizomycotina</taxon>
        <taxon>Leotiomycetes</taxon>
        <taxon>Helotiales</taxon>
        <taxon>Helotiaceae</taxon>
        <taxon>Glarea</taxon>
    </lineage>
</organism>
<dbReference type="PANTHER" id="PTHR48439">
    <property type="entry name" value="HEMIMETHYLATED DNA-BINDING DOMAIN-CONTAINING PROTEIN"/>
    <property type="match status" value="1"/>
</dbReference>
<evidence type="ECO:0000259" key="2">
    <source>
        <dbReference type="PROSITE" id="PS51382"/>
    </source>
</evidence>
<keyword evidence="4" id="KW-1185">Reference proteome</keyword>
<evidence type="ECO:0000313" key="3">
    <source>
        <dbReference type="EMBL" id="EHL00034.1"/>
    </source>
</evidence>
<gene>
    <name evidence="3" type="ORF">M7I_4116</name>
</gene>
<evidence type="ECO:0000259" key="1">
    <source>
        <dbReference type="PROSITE" id="PS50181"/>
    </source>
</evidence>
<dbReference type="Proteomes" id="UP000005446">
    <property type="component" value="Unassembled WGS sequence"/>
</dbReference>
<feature type="domain" description="F-box" evidence="1">
    <location>
        <begin position="295"/>
        <end position="342"/>
    </location>
</feature>
<feature type="domain" description="SPX" evidence="2">
    <location>
        <begin position="1"/>
        <end position="243"/>
    </location>
</feature>